<evidence type="ECO:0000256" key="7">
    <source>
        <dbReference type="SAM" id="Phobius"/>
    </source>
</evidence>
<sequence length="164" mass="17769">MDRFVSSPLNGFKTHGLKGFTLIELMIVIAIIGVLAAMALPAYQVYVARAQVSEALNLMNGMKSAVAENYHSSATCADNQNSDHFGVAHQNHILGNHVQRIRTQTSSQAGETCEMVATFRNSNVADALKGKTLILSLRVSSGSDVWTCRSNDLNSLYLPSVCRP</sequence>
<dbReference type="PANTHER" id="PTHR30093:SF34">
    <property type="entry name" value="PREPILIN PEPTIDASE-DEPENDENT PROTEIN D"/>
    <property type="match status" value="1"/>
</dbReference>
<keyword evidence="7" id="KW-1133">Transmembrane helix</keyword>
<keyword evidence="6" id="KW-0281">Fimbrium</keyword>
<gene>
    <name evidence="8" type="ORF">HMPREF9371_2201</name>
</gene>
<evidence type="ECO:0000313" key="9">
    <source>
        <dbReference type="Proteomes" id="UP000003019"/>
    </source>
</evidence>
<dbReference type="STRING" id="1032488.HMPREF9371_2201"/>
<dbReference type="PROSITE" id="PS00409">
    <property type="entry name" value="PROKAR_NTER_METHYL"/>
    <property type="match status" value="1"/>
</dbReference>
<dbReference type="NCBIfam" id="TIGR02532">
    <property type="entry name" value="IV_pilin_GFxxxE"/>
    <property type="match status" value="1"/>
</dbReference>
<name>G4CKR1_9NEIS</name>
<dbReference type="PATRIC" id="fig|1032488.3.peg.2080"/>
<dbReference type="RefSeq" id="WP_009119887.1">
    <property type="nucleotide sequence ID" value="NZ_JH164926.1"/>
</dbReference>
<dbReference type="Proteomes" id="UP000003019">
    <property type="component" value="Unassembled WGS sequence"/>
</dbReference>
<reference evidence="8 9" key="1">
    <citation type="submission" date="2011-05" db="EMBL/GenBank/DDBJ databases">
        <authorList>
            <person name="Muzny D."/>
            <person name="Qin X."/>
            <person name="Deng J."/>
            <person name="Jiang H."/>
            <person name="Liu Y."/>
            <person name="Qu J."/>
            <person name="Song X.-Z."/>
            <person name="Zhang L."/>
            <person name="Thornton R."/>
            <person name="Coyle M."/>
            <person name="Francisco L."/>
            <person name="Jackson L."/>
            <person name="Javaid M."/>
            <person name="Korchina V."/>
            <person name="Kovar C."/>
            <person name="Mata R."/>
            <person name="Mathew T."/>
            <person name="Ngo R."/>
            <person name="Nguyen L."/>
            <person name="Nguyen N."/>
            <person name="Okwuonu G."/>
            <person name="Ongeri F."/>
            <person name="Pham C."/>
            <person name="Simmons D."/>
            <person name="Wilczek-Boney K."/>
            <person name="Hale W."/>
            <person name="Jakkamsetti A."/>
            <person name="Pham P."/>
            <person name="Ruth R."/>
            <person name="San Lucas F."/>
            <person name="Warren J."/>
            <person name="Zhang J."/>
            <person name="Zhao Z."/>
            <person name="Zhou C."/>
            <person name="Zhu D."/>
            <person name="Lee S."/>
            <person name="Bess C."/>
            <person name="Blankenburg K."/>
            <person name="Forbes L."/>
            <person name="Fu Q."/>
            <person name="Gubbala S."/>
            <person name="Hirani K."/>
            <person name="Jayaseelan J.C."/>
            <person name="Lara F."/>
            <person name="Munidasa M."/>
            <person name="Palculict T."/>
            <person name="Patil S."/>
            <person name="Pu L.-L."/>
            <person name="Saada N."/>
            <person name="Tang L."/>
            <person name="Weissenberger G."/>
            <person name="Zhu Y."/>
            <person name="Hemphill L."/>
            <person name="Shang Y."/>
            <person name="Youmans B."/>
            <person name="Ayvaz T."/>
            <person name="Ross M."/>
            <person name="Santibanez J."/>
            <person name="Aqrawi P."/>
            <person name="Gross S."/>
            <person name="Joshi V."/>
            <person name="Fowler G."/>
            <person name="Nazareth L."/>
            <person name="Reid J."/>
            <person name="Worley K."/>
            <person name="Petrosino J."/>
            <person name="Highlander S."/>
            <person name="Gibbs R."/>
        </authorList>
    </citation>
    <scope>NUCLEOTIDE SEQUENCE [LARGE SCALE GENOMIC DNA]</scope>
    <source>
        <strain evidence="8 9">871</strain>
    </source>
</reference>
<feature type="transmembrane region" description="Helical" evidence="7">
    <location>
        <begin position="20"/>
        <end position="43"/>
    </location>
</feature>
<dbReference type="Gene3D" id="3.30.700.10">
    <property type="entry name" value="Glycoprotein, Type 4 Pilin"/>
    <property type="match status" value="1"/>
</dbReference>
<comment type="similarity">
    <text evidence="1 6">Belongs to the N-Me-Phe pilin family.</text>
</comment>
<dbReference type="PANTHER" id="PTHR30093">
    <property type="entry name" value="GENERAL SECRETION PATHWAY PROTEIN G"/>
    <property type="match status" value="1"/>
</dbReference>
<comment type="subunit">
    <text evidence="2">The pili are polar flexible filaments of about 5.4 nanometers diameter and 2.5 micrometers average length; they consist of only a single polypeptide chain arranged in a helical configuration of five subunits per turn in the assembled pilus.</text>
</comment>
<evidence type="ECO:0000256" key="2">
    <source>
        <dbReference type="ARBA" id="ARBA00011156"/>
    </source>
</evidence>
<dbReference type="EMBL" id="AGAY01000074">
    <property type="protein sequence ID" value="EGY51594.1"/>
    <property type="molecule type" value="Genomic_DNA"/>
</dbReference>
<dbReference type="Pfam" id="PF07963">
    <property type="entry name" value="N_methyl"/>
    <property type="match status" value="1"/>
</dbReference>
<keyword evidence="3" id="KW-0488">Methylation</keyword>
<evidence type="ECO:0000256" key="4">
    <source>
        <dbReference type="ARBA" id="ARBA00022889"/>
    </source>
</evidence>
<accession>G4CKR1</accession>
<evidence type="ECO:0000256" key="6">
    <source>
        <dbReference type="RuleBase" id="RU000389"/>
    </source>
</evidence>
<dbReference type="InterPro" id="IPR045584">
    <property type="entry name" value="Pilin-like"/>
</dbReference>
<keyword evidence="7" id="KW-0812">Transmembrane</keyword>
<dbReference type="Pfam" id="PF00114">
    <property type="entry name" value="Pilin"/>
    <property type="match status" value="1"/>
</dbReference>
<evidence type="ECO:0000256" key="5">
    <source>
        <dbReference type="ARBA" id="ARBA00023157"/>
    </source>
</evidence>
<dbReference type="HOGENOM" id="CLU_091705_4_0_4"/>
<evidence type="ECO:0000256" key="3">
    <source>
        <dbReference type="ARBA" id="ARBA00022481"/>
    </source>
</evidence>
<organism evidence="8 9">
    <name type="scientific">Neisseria shayeganii 871</name>
    <dbReference type="NCBI Taxonomy" id="1032488"/>
    <lineage>
        <taxon>Bacteria</taxon>
        <taxon>Pseudomonadati</taxon>
        <taxon>Pseudomonadota</taxon>
        <taxon>Betaproteobacteria</taxon>
        <taxon>Neisseriales</taxon>
        <taxon>Neisseriaceae</taxon>
        <taxon>Neisseria</taxon>
    </lineage>
</organism>
<dbReference type="InterPro" id="IPR001082">
    <property type="entry name" value="Pilin"/>
</dbReference>
<keyword evidence="4" id="KW-0130">Cell adhesion</keyword>
<comment type="caution">
    <text evidence="8">The sequence shown here is derived from an EMBL/GenBank/DDBJ whole genome shotgun (WGS) entry which is preliminary data.</text>
</comment>
<evidence type="ECO:0000256" key="1">
    <source>
        <dbReference type="ARBA" id="ARBA00005233"/>
    </source>
</evidence>
<dbReference type="InterPro" id="IPR012902">
    <property type="entry name" value="N_methyl_site"/>
</dbReference>
<dbReference type="GO" id="GO:0044096">
    <property type="term" value="C:type IV pilus"/>
    <property type="evidence" value="ECO:0007669"/>
    <property type="project" value="TreeGrafter"/>
</dbReference>
<dbReference type="OrthoDB" id="8607132at2"/>
<dbReference type="GO" id="GO:0007155">
    <property type="term" value="P:cell adhesion"/>
    <property type="evidence" value="ECO:0007669"/>
    <property type="project" value="UniProtKB-KW"/>
</dbReference>
<dbReference type="GO" id="GO:0043107">
    <property type="term" value="P:type IV pilus-dependent motility"/>
    <property type="evidence" value="ECO:0007669"/>
    <property type="project" value="TreeGrafter"/>
</dbReference>
<keyword evidence="7" id="KW-0472">Membrane</keyword>
<evidence type="ECO:0000313" key="8">
    <source>
        <dbReference type="EMBL" id="EGY51594.1"/>
    </source>
</evidence>
<dbReference type="SUPFAM" id="SSF54523">
    <property type="entry name" value="Pili subunits"/>
    <property type="match status" value="1"/>
</dbReference>
<keyword evidence="9" id="KW-1185">Reference proteome</keyword>
<protein>
    <submittedName>
        <fullName evidence="8">Fimbrial protein</fullName>
    </submittedName>
</protein>
<dbReference type="AlphaFoldDB" id="G4CKR1"/>
<proteinExistence type="inferred from homology"/>
<keyword evidence="5" id="KW-1015">Disulfide bond</keyword>